<feature type="non-terminal residue" evidence="3">
    <location>
        <position position="168"/>
    </location>
</feature>
<evidence type="ECO:0000313" key="3">
    <source>
        <dbReference type="EMBL" id="AGC54591.1"/>
    </source>
</evidence>
<feature type="non-terminal residue" evidence="3">
    <location>
        <position position="1"/>
    </location>
</feature>
<dbReference type="GO" id="GO:0006952">
    <property type="term" value="P:defense response"/>
    <property type="evidence" value="ECO:0007669"/>
    <property type="project" value="UniProtKB-KW"/>
</dbReference>
<evidence type="ECO:0000256" key="1">
    <source>
        <dbReference type="ARBA" id="ARBA00022821"/>
    </source>
</evidence>
<dbReference type="Pfam" id="PF00931">
    <property type="entry name" value="NB-ARC"/>
    <property type="match status" value="1"/>
</dbReference>
<dbReference type="PANTHER" id="PTHR36766:SF64">
    <property type="entry name" value="OS12G0206100 PROTEIN"/>
    <property type="match status" value="1"/>
</dbReference>
<name>L7UUM8_9MAGN</name>
<accession>L7UUM8</accession>
<proteinExistence type="predicted"/>
<keyword evidence="1" id="KW-0611">Plant defense</keyword>
<dbReference type="Gene3D" id="3.40.50.300">
    <property type="entry name" value="P-loop containing nucleotide triphosphate hydrolases"/>
    <property type="match status" value="1"/>
</dbReference>
<evidence type="ECO:0000259" key="2">
    <source>
        <dbReference type="Pfam" id="PF00931"/>
    </source>
</evidence>
<dbReference type="FunFam" id="3.40.50.300:FF:001091">
    <property type="entry name" value="Probable disease resistance protein At1g61300"/>
    <property type="match status" value="1"/>
</dbReference>
<dbReference type="InterPro" id="IPR042197">
    <property type="entry name" value="Apaf_helical"/>
</dbReference>
<dbReference type="Gene3D" id="1.10.8.430">
    <property type="entry name" value="Helical domain of apoptotic protease-activating factors"/>
    <property type="match status" value="1"/>
</dbReference>
<sequence>MGGVGKTTLMKMVHNKFLVGCDFDLILWVVVSKDWNYDKMRKLIIRRLGVGPFDPDADVDAMELFNFLGGKRFVLLLDDVWEHLDLMELGVPRPTRENMSQIFFTTRSEEVCRQMLPDREIKIDCLGPSDSWALFEKNVGDKALNSHPSVHSLAHQIVKECCGLPLAL</sequence>
<organism evidence="3">
    <name type="scientific">Piper ornatum</name>
    <dbReference type="NCBI Taxonomy" id="288673"/>
    <lineage>
        <taxon>Eukaryota</taxon>
        <taxon>Viridiplantae</taxon>
        <taxon>Streptophyta</taxon>
        <taxon>Embryophyta</taxon>
        <taxon>Tracheophyta</taxon>
        <taxon>Spermatophyta</taxon>
        <taxon>Magnoliopsida</taxon>
        <taxon>Magnoliidae</taxon>
        <taxon>Piperales</taxon>
        <taxon>Piperaceae</taxon>
        <taxon>Piper</taxon>
    </lineage>
</organism>
<dbReference type="AlphaFoldDB" id="L7UUM8"/>
<dbReference type="GO" id="GO:0043531">
    <property type="term" value="F:ADP binding"/>
    <property type="evidence" value="ECO:0007669"/>
    <property type="project" value="InterPro"/>
</dbReference>
<reference evidence="3" key="1">
    <citation type="submission" date="2012-10" db="EMBL/GenBank/DDBJ databases">
        <title>Isolation of resistance gene candidates in Piper nigrum L. and related Piper species.</title>
        <authorList>
            <person name="Suraby E.J."/>
            <person name="Reena N."/>
            <person name="NirmalBabu K."/>
            <person name="Anandaraj M."/>
        </authorList>
    </citation>
    <scope>NUCLEOTIDE SEQUENCE</scope>
    <source>
        <tissue evidence="3">Leaf</tissue>
    </source>
</reference>
<dbReference type="InterPro" id="IPR027417">
    <property type="entry name" value="P-loop_NTPase"/>
</dbReference>
<dbReference type="EMBL" id="JX987102">
    <property type="protein sequence ID" value="AGC54591.1"/>
    <property type="molecule type" value="Genomic_DNA"/>
</dbReference>
<protein>
    <submittedName>
        <fullName evidence="3">NBS LRR disease resistance protein</fullName>
    </submittedName>
</protein>
<dbReference type="SUPFAM" id="SSF52540">
    <property type="entry name" value="P-loop containing nucleoside triphosphate hydrolases"/>
    <property type="match status" value="1"/>
</dbReference>
<dbReference type="InterPro" id="IPR002182">
    <property type="entry name" value="NB-ARC"/>
</dbReference>
<dbReference type="PRINTS" id="PR00364">
    <property type="entry name" value="DISEASERSIST"/>
</dbReference>
<dbReference type="PANTHER" id="PTHR36766">
    <property type="entry name" value="PLANT BROAD-SPECTRUM MILDEW RESISTANCE PROTEIN RPW8"/>
    <property type="match status" value="1"/>
</dbReference>
<feature type="domain" description="NB-ARC" evidence="2">
    <location>
        <begin position="1"/>
        <end position="143"/>
    </location>
</feature>